<evidence type="ECO:0000313" key="2">
    <source>
        <dbReference type="Proteomes" id="UP001176941"/>
    </source>
</evidence>
<reference evidence="1" key="1">
    <citation type="submission" date="2023-04" db="EMBL/GenBank/DDBJ databases">
        <authorList>
            <consortium name="ELIXIR-Norway"/>
        </authorList>
    </citation>
    <scope>NUCLEOTIDE SEQUENCE [LARGE SCALE GENOMIC DNA]</scope>
</reference>
<keyword evidence="2" id="KW-1185">Reference proteome</keyword>
<sequence length="124" mass="12736">MQGEGGAGRGCALGVSVCVGGGVLTPFPLPFLPASSLAKFGGGPPGPFLVPFLVPFLAPGLEIELSACPALKGSERAGGERPGGSEKHASWKWVKRKERVYENKCGGECLRSRACPGKASGRQV</sequence>
<gene>
    <name evidence="1" type="ORF">MRATA1EN1_LOCUS23615</name>
</gene>
<name>A0ABN8ZL54_RANTA</name>
<proteinExistence type="predicted"/>
<dbReference type="Proteomes" id="UP001176941">
    <property type="component" value="Chromosome 4"/>
</dbReference>
<organism evidence="1 2">
    <name type="scientific">Rangifer tarandus platyrhynchus</name>
    <name type="common">Svalbard reindeer</name>
    <dbReference type="NCBI Taxonomy" id="3082113"/>
    <lineage>
        <taxon>Eukaryota</taxon>
        <taxon>Metazoa</taxon>
        <taxon>Chordata</taxon>
        <taxon>Craniata</taxon>
        <taxon>Vertebrata</taxon>
        <taxon>Euteleostomi</taxon>
        <taxon>Mammalia</taxon>
        <taxon>Eutheria</taxon>
        <taxon>Laurasiatheria</taxon>
        <taxon>Artiodactyla</taxon>
        <taxon>Ruminantia</taxon>
        <taxon>Pecora</taxon>
        <taxon>Cervidae</taxon>
        <taxon>Odocoileinae</taxon>
        <taxon>Rangifer</taxon>
    </lineage>
</organism>
<dbReference type="EMBL" id="OX459940">
    <property type="protein sequence ID" value="CAI9174653.1"/>
    <property type="molecule type" value="Genomic_DNA"/>
</dbReference>
<evidence type="ECO:0000313" key="1">
    <source>
        <dbReference type="EMBL" id="CAI9174653.1"/>
    </source>
</evidence>
<protein>
    <submittedName>
        <fullName evidence="1">Uncharacterized protein</fullName>
    </submittedName>
</protein>
<accession>A0ABN8ZL54</accession>